<sequence>MMKIGFIGFGEAGQAIWSDWHRRNDVEAVVYDLKLDQPDTAVSTREQLRERGLTAAANARQVCMQSDLVFSLVTADQAEAVVTSLGGVSLNPVWFVDANSCSPTTKQRNAQRITELGGRYIDMAIMAPILPLRSQTPVLVAGPNAEMLMEQWMQPLQMSGRYLGETVGKASSVKMIRSVMVKGMEALTAECLLSAQKAGVSEDVMQSLAHSHPSLDWPEKATYNLERMIKHGQRRSAEMREVESFLNDLGFYDTITHSVANWQQRIGGLGLVPESDDVQTLSQTLLHELTFVLPEEVL</sequence>
<gene>
    <name evidence="5" type="ORF">MED297_02920</name>
</gene>
<dbReference type="InterPro" id="IPR006115">
    <property type="entry name" value="6PGDH_NADP-bd"/>
</dbReference>
<dbReference type="SUPFAM" id="SSF51735">
    <property type="entry name" value="NAD(P)-binding Rossmann-fold domains"/>
    <property type="match status" value="1"/>
</dbReference>
<dbReference type="InterPro" id="IPR015814">
    <property type="entry name" value="Pgluconate_DH_NAD-bd_C"/>
</dbReference>
<dbReference type="SUPFAM" id="SSF48179">
    <property type="entry name" value="6-phosphogluconate dehydrogenase C-terminal domain-like"/>
    <property type="match status" value="1"/>
</dbReference>
<evidence type="ECO:0000313" key="6">
    <source>
        <dbReference type="Proteomes" id="UP000005953"/>
    </source>
</evidence>
<dbReference type="STRING" id="314283.MED297_02920"/>
<evidence type="ECO:0000313" key="5">
    <source>
        <dbReference type="EMBL" id="EAR08622.1"/>
    </source>
</evidence>
<dbReference type="InterPro" id="IPR013328">
    <property type="entry name" value="6PGD_dom2"/>
</dbReference>
<accession>A4BGX6</accession>
<reference evidence="5 6" key="1">
    <citation type="submission" date="2006-02" db="EMBL/GenBank/DDBJ databases">
        <authorList>
            <person name="Pinhassi J."/>
            <person name="Pedros-Alio C."/>
            <person name="Ferriera S."/>
            <person name="Johnson J."/>
            <person name="Kravitz S."/>
            <person name="Halpern A."/>
            <person name="Remington K."/>
            <person name="Beeson K."/>
            <person name="Tran B."/>
            <person name="Rogers Y.-H."/>
            <person name="Friedman R."/>
            <person name="Venter J.C."/>
        </authorList>
    </citation>
    <scope>NUCLEOTIDE SEQUENCE [LARGE SCALE GENOMIC DNA]</scope>
    <source>
        <strain evidence="5 6">MED297</strain>
    </source>
</reference>
<dbReference type="AlphaFoldDB" id="A4BGX6"/>
<feature type="domain" description="Phosphogluconate dehydrogenase NAD-binding putative C-terminal" evidence="4">
    <location>
        <begin position="195"/>
        <end position="266"/>
    </location>
</feature>
<dbReference type="GO" id="GO:0016491">
    <property type="term" value="F:oxidoreductase activity"/>
    <property type="evidence" value="ECO:0007669"/>
    <property type="project" value="UniProtKB-KW"/>
</dbReference>
<dbReference type="Pfam" id="PF09130">
    <property type="entry name" value="DUF1932"/>
    <property type="match status" value="1"/>
</dbReference>
<dbReference type="Gene3D" id="3.40.50.720">
    <property type="entry name" value="NAD(P)-binding Rossmann-like Domain"/>
    <property type="match status" value="1"/>
</dbReference>
<keyword evidence="6" id="KW-1185">Reference proteome</keyword>
<evidence type="ECO:0008006" key="7">
    <source>
        <dbReference type="Google" id="ProtNLM"/>
    </source>
</evidence>
<evidence type="ECO:0000256" key="1">
    <source>
        <dbReference type="ARBA" id="ARBA00023002"/>
    </source>
</evidence>
<dbReference type="HOGENOM" id="CLU_052530_1_1_6"/>
<dbReference type="Proteomes" id="UP000005953">
    <property type="component" value="Unassembled WGS sequence"/>
</dbReference>
<evidence type="ECO:0000259" key="3">
    <source>
        <dbReference type="Pfam" id="PF03446"/>
    </source>
</evidence>
<dbReference type="InterPro" id="IPR036291">
    <property type="entry name" value="NAD(P)-bd_dom_sf"/>
</dbReference>
<dbReference type="InterPro" id="IPR015815">
    <property type="entry name" value="HIBADH-related"/>
</dbReference>
<proteinExistence type="predicted"/>
<dbReference type="PANTHER" id="PTHR43580:SF2">
    <property type="entry name" value="CYTOKINE-LIKE NUCLEAR FACTOR N-PAC"/>
    <property type="match status" value="1"/>
</dbReference>
<name>A4BGX6_9GAMM</name>
<dbReference type="PANTHER" id="PTHR43580">
    <property type="entry name" value="OXIDOREDUCTASE GLYR1-RELATED"/>
    <property type="match status" value="1"/>
</dbReference>
<dbReference type="Gene3D" id="1.10.1040.10">
    <property type="entry name" value="N-(1-d-carboxylethyl)-l-norvaline Dehydrogenase, domain 2"/>
    <property type="match status" value="1"/>
</dbReference>
<evidence type="ECO:0000256" key="2">
    <source>
        <dbReference type="PIRSR" id="PIRSR000103-1"/>
    </source>
</evidence>
<dbReference type="EMBL" id="AAOE01000018">
    <property type="protein sequence ID" value="EAR08622.1"/>
    <property type="molecule type" value="Genomic_DNA"/>
</dbReference>
<dbReference type="Pfam" id="PF03446">
    <property type="entry name" value="NAD_binding_2"/>
    <property type="match status" value="1"/>
</dbReference>
<evidence type="ECO:0000259" key="4">
    <source>
        <dbReference type="Pfam" id="PF09130"/>
    </source>
</evidence>
<organism evidence="5 6">
    <name type="scientific">Reinekea blandensis MED297</name>
    <dbReference type="NCBI Taxonomy" id="314283"/>
    <lineage>
        <taxon>Bacteria</taxon>
        <taxon>Pseudomonadati</taxon>
        <taxon>Pseudomonadota</taxon>
        <taxon>Gammaproteobacteria</taxon>
        <taxon>Oceanospirillales</taxon>
        <taxon>Saccharospirillaceae</taxon>
        <taxon>Reinekea</taxon>
    </lineage>
</organism>
<dbReference type="GO" id="GO:0050661">
    <property type="term" value="F:NADP binding"/>
    <property type="evidence" value="ECO:0007669"/>
    <property type="project" value="InterPro"/>
</dbReference>
<dbReference type="RefSeq" id="WP_008047219.1">
    <property type="nucleotide sequence ID" value="NZ_CH724153.1"/>
</dbReference>
<protein>
    <recommendedName>
        <fullName evidence="7">3-hydroxyisobutyrate dehydrogenase</fullName>
    </recommendedName>
</protein>
<feature type="active site" evidence="2">
    <location>
        <position position="174"/>
    </location>
</feature>
<dbReference type="InterPro" id="IPR008927">
    <property type="entry name" value="6-PGluconate_DH-like_C_sf"/>
</dbReference>
<keyword evidence="1" id="KW-0560">Oxidoreductase</keyword>
<dbReference type="OrthoDB" id="9786703at2"/>
<feature type="domain" description="6-phosphogluconate dehydrogenase NADP-binding" evidence="3">
    <location>
        <begin position="3"/>
        <end position="125"/>
    </location>
</feature>
<comment type="caution">
    <text evidence="5">The sequence shown here is derived from an EMBL/GenBank/DDBJ whole genome shotgun (WGS) entry which is preliminary data.</text>
</comment>
<dbReference type="InterPro" id="IPR051265">
    <property type="entry name" value="HIBADH-related_NP60_sf"/>
</dbReference>
<dbReference type="PIRSF" id="PIRSF000103">
    <property type="entry name" value="HIBADH"/>
    <property type="match status" value="1"/>
</dbReference>